<dbReference type="Gene3D" id="2.60.40.690">
    <property type="entry name" value="Alpha-macroglobulin, receptor-binding domain"/>
    <property type="match status" value="1"/>
</dbReference>
<dbReference type="InterPro" id="IPR036595">
    <property type="entry name" value="A-macroglobulin_rcpt-bd_sf"/>
</dbReference>
<evidence type="ECO:0000313" key="1">
    <source>
        <dbReference type="EMBL" id="CAJ0957944.1"/>
    </source>
</evidence>
<feature type="non-terminal residue" evidence="1">
    <location>
        <position position="134"/>
    </location>
</feature>
<organism evidence="1 2">
    <name type="scientific">Ranitomeya imitator</name>
    <name type="common">mimic poison frog</name>
    <dbReference type="NCBI Taxonomy" id="111125"/>
    <lineage>
        <taxon>Eukaryota</taxon>
        <taxon>Metazoa</taxon>
        <taxon>Chordata</taxon>
        <taxon>Craniata</taxon>
        <taxon>Vertebrata</taxon>
        <taxon>Euteleostomi</taxon>
        <taxon>Amphibia</taxon>
        <taxon>Batrachia</taxon>
        <taxon>Anura</taxon>
        <taxon>Neobatrachia</taxon>
        <taxon>Hyloidea</taxon>
        <taxon>Dendrobatidae</taxon>
        <taxon>Dendrobatinae</taxon>
        <taxon>Ranitomeya</taxon>
    </lineage>
</organism>
<evidence type="ECO:0000313" key="2">
    <source>
        <dbReference type="Proteomes" id="UP001176940"/>
    </source>
</evidence>
<sequence length="134" mass="16163">MTILEISMIDWLMRQIQMSLVATYWFELQIEVLEMKIKRFIAVSHMEDECLKFFLHQYFEVGIIHLDRLQFTTITHQLKWAKMRKIQENRCTKFYHLEEGSKLLGKICKGDVCRCAEENCFMQQQLEEVMRSCS</sequence>
<comment type="caution">
    <text evidence="1">The sequence shown here is derived from an EMBL/GenBank/DDBJ whole genome shotgun (WGS) entry which is preliminary data.</text>
</comment>
<name>A0ABN9M4Y5_9NEOB</name>
<dbReference type="EMBL" id="CAUEEQ010044511">
    <property type="protein sequence ID" value="CAJ0957944.1"/>
    <property type="molecule type" value="Genomic_DNA"/>
</dbReference>
<gene>
    <name evidence="1" type="ORF">RIMI_LOCUS16139083</name>
</gene>
<proteinExistence type="predicted"/>
<accession>A0ABN9M4Y5</accession>
<keyword evidence="2" id="KW-1185">Reference proteome</keyword>
<dbReference type="Proteomes" id="UP001176940">
    <property type="component" value="Unassembled WGS sequence"/>
</dbReference>
<protein>
    <submittedName>
        <fullName evidence="1">Uncharacterized protein</fullName>
    </submittedName>
</protein>
<reference evidence="1" key="1">
    <citation type="submission" date="2023-07" db="EMBL/GenBank/DDBJ databases">
        <authorList>
            <person name="Stuckert A."/>
        </authorList>
    </citation>
    <scope>NUCLEOTIDE SEQUENCE</scope>
</reference>